<sequence>MSTENMIELEQKMAAKAKEMVAQNRKLHYEHDTYNRLHDGEIHTWTNRDVLADWLVKHQPELIEWED</sequence>
<evidence type="ECO:0000313" key="2">
    <source>
        <dbReference type="Proteomes" id="UP000050969"/>
    </source>
</evidence>
<evidence type="ECO:0000313" key="1">
    <source>
        <dbReference type="EMBL" id="KRO16502.1"/>
    </source>
</evidence>
<name>A0A0R2MSG8_9LACO</name>
<dbReference type="EMBL" id="JQCE01000037">
    <property type="protein sequence ID" value="KRO16502.1"/>
    <property type="molecule type" value="Genomic_DNA"/>
</dbReference>
<proteinExistence type="predicted"/>
<dbReference type="PATRIC" id="fig|1293598.4.peg.1150"/>
<protein>
    <submittedName>
        <fullName evidence="1">Uncharacterized protein</fullName>
    </submittedName>
</protein>
<organism evidence="1 2">
    <name type="scientific">Lacticaseibacillus saniviri JCM 17471 = DSM 24301</name>
    <dbReference type="NCBI Taxonomy" id="1293598"/>
    <lineage>
        <taxon>Bacteria</taxon>
        <taxon>Bacillati</taxon>
        <taxon>Bacillota</taxon>
        <taxon>Bacilli</taxon>
        <taxon>Lactobacillales</taxon>
        <taxon>Lactobacillaceae</taxon>
        <taxon>Lacticaseibacillus</taxon>
    </lineage>
</organism>
<gene>
    <name evidence="1" type="ORF">IV56_GL001091</name>
</gene>
<comment type="caution">
    <text evidence="1">The sequence shown here is derived from an EMBL/GenBank/DDBJ whole genome shotgun (WGS) entry which is preliminary data.</text>
</comment>
<keyword evidence="2" id="KW-1185">Reference proteome</keyword>
<accession>A0A0R2MSG8</accession>
<dbReference type="STRING" id="1293598.IV56_GL001091"/>
<dbReference type="Proteomes" id="UP000050969">
    <property type="component" value="Unassembled WGS sequence"/>
</dbReference>
<dbReference type="AlphaFoldDB" id="A0A0R2MSG8"/>
<reference evidence="1 2" key="1">
    <citation type="journal article" date="2015" name="Genome Announc.">
        <title>Expanding the biotechnology potential of lactobacilli through comparative genomics of 213 strains and associated genera.</title>
        <authorList>
            <person name="Sun Z."/>
            <person name="Harris H.M."/>
            <person name="McCann A."/>
            <person name="Guo C."/>
            <person name="Argimon S."/>
            <person name="Zhang W."/>
            <person name="Yang X."/>
            <person name="Jeffery I.B."/>
            <person name="Cooney J.C."/>
            <person name="Kagawa T.F."/>
            <person name="Liu W."/>
            <person name="Song Y."/>
            <person name="Salvetti E."/>
            <person name="Wrobel A."/>
            <person name="Rasinkangas P."/>
            <person name="Parkhill J."/>
            <person name="Rea M.C."/>
            <person name="O'Sullivan O."/>
            <person name="Ritari J."/>
            <person name="Douillard F.P."/>
            <person name="Paul Ross R."/>
            <person name="Yang R."/>
            <person name="Briner A.E."/>
            <person name="Felis G.E."/>
            <person name="de Vos W.M."/>
            <person name="Barrangou R."/>
            <person name="Klaenhammer T.R."/>
            <person name="Caufield P.W."/>
            <person name="Cui Y."/>
            <person name="Zhang H."/>
            <person name="O'Toole P.W."/>
        </authorList>
    </citation>
    <scope>NUCLEOTIDE SEQUENCE [LARGE SCALE GENOMIC DNA]</scope>
    <source>
        <strain evidence="1 2">DSM 24301</strain>
    </source>
</reference>